<feature type="transmembrane region" description="Helical" evidence="8">
    <location>
        <begin position="99"/>
        <end position="121"/>
    </location>
</feature>
<evidence type="ECO:0000256" key="8">
    <source>
        <dbReference type="SAM" id="Phobius"/>
    </source>
</evidence>
<evidence type="ECO:0000256" key="5">
    <source>
        <dbReference type="ARBA" id="ARBA00022989"/>
    </source>
</evidence>
<gene>
    <name evidence="9" type="ORF">LX83_004645</name>
</gene>
<feature type="transmembrane region" description="Helical" evidence="8">
    <location>
        <begin position="327"/>
        <end position="346"/>
    </location>
</feature>
<keyword evidence="5 8" id="KW-1133">Transmembrane helix</keyword>
<protein>
    <submittedName>
        <fullName evidence="9">Purine-cytosine permease</fullName>
    </submittedName>
</protein>
<feature type="transmembrane region" description="Helical" evidence="8">
    <location>
        <begin position="197"/>
        <end position="218"/>
    </location>
</feature>
<dbReference type="InterPro" id="IPR026030">
    <property type="entry name" value="Pur-cyt_permease_Fcy2/21/22"/>
</dbReference>
<dbReference type="GO" id="GO:0022857">
    <property type="term" value="F:transmembrane transporter activity"/>
    <property type="evidence" value="ECO:0007669"/>
    <property type="project" value="InterPro"/>
</dbReference>
<keyword evidence="3 7" id="KW-0813">Transport</keyword>
<dbReference type="PANTHER" id="PTHR31806">
    <property type="entry name" value="PURINE-CYTOSINE PERMEASE FCY2-RELATED"/>
    <property type="match status" value="1"/>
</dbReference>
<feature type="transmembrane region" description="Helical" evidence="8">
    <location>
        <begin position="168"/>
        <end position="185"/>
    </location>
</feature>
<feature type="transmembrane region" description="Helical" evidence="8">
    <location>
        <begin position="34"/>
        <end position="53"/>
    </location>
</feature>
<dbReference type="Proteomes" id="UP001206128">
    <property type="component" value="Unassembled WGS sequence"/>
</dbReference>
<evidence type="ECO:0000256" key="3">
    <source>
        <dbReference type="ARBA" id="ARBA00022448"/>
    </source>
</evidence>
<name>A0AAE3GI16_9PSEU</name>
<reference evidence="9" key="1">
    <citation type="submission" date="2022-06" db="EMBL/GenBank/DDBJ databases">
        <title>Genomic Encyclopedia of Archaeal and Bacterial Type Strains, Phase II (KMG-II): from individual species to whole genera.</title>
        <authorList>
            <person name="Goeker M."/>
        </authorList>
    </citation>
    <scope>NUCLEOTIDE SEQUENCE</scope>
    <source>
        <strain evidence="9">DSM 43935</strain>
    </source>
</reference>
<sequence>MPEPRSALTSAVERHSIDWVPHAERHGRVAHLGAVWFVSNVNLTAMATGAAALAVGAPLFWTVLATVLGSLFGTFFMAFHSAQGPHLGLPQLVQSRPQFGYVGAALTVWVFALVNYLAYNISDAIMAGSAVHLMTGLPASLGYPLAAVLAALVALFGYRWIHRINRWLALPSIILLVALTAVALNSDGLSPELWSAAGFRAAPVMTVFVIVAGFQLGWAPFVSDYSRYLHAHVPAGRVFWWTYLPSAISAVWVFVIGSILTAAVPGVDLVTALATATDRALPGLGAVAIAVLLVGLLDVMAINQYGGALTMISIRDSFRPVVPTRRVRATAIGAMLVLVWGVAQFVGTEHFAVFYGNVLIFLAYLFTPWTAINLVDYFLVRRGQYVIAEIFTADGIYGRWGWRGNTAYLIGLVSMVPFMVTAPFTGPAATALGGVDYSMFVGLPVAAVAYLVFSRSLDLAEERRLVAREGLLQPPRPAPARPTRPAGR</sequence>
<comment type="caution">
    <text evidence="9">The sequence shown here is derived from an EMBL/GenBank/DDBJ whole genome shotgun (WGS) entry which is preliminary data.</text>
</comment>
<evidence type="ECO:0000256" key="1">
    <source>
        <dbReference type="ARBA" id="ARBA00004141"/>
    </source>
</evidence>
<comment type="subcellular location">
    <subcellularLocation>
        <location evidence="1">Membrane</location>
        <topology evidence="1">Multi-pass membrane protein</topology>
    </subcellularLocation>
</comment>
<evidence type="ECO:0000256" key="6">
    <source>
        <dbReference type="ARBA" id="ARBA00023136"/>
    </source>
</evidence>
<feature type="transmembrane region" description="Helical" evidence="8">
    <location>
        <begin position="238"/>
        <end position="264"/>
    </location>
</feature>
<keyword evidence="4 8" id="KW-0812">Transmembrane</keyword>
<dbReference type="Gene3D" id="1.10.4160.10">
    <property type="entry name" value="Hydantoin permease"/>
    <property type="match status" value="1"/>
</dbReference>
<accession>A0AAE3GI16</accession>
<evidence type="ECO:0000256" key="4">
    <source>
        <dbReference type="ARBA" id="ARBA00022692"/>
    </source>
</evidence>
<feature type="transmembrane region" description="Helical" evidence="8">
    <location>
        <begin position="406"/>
        <end position="425"/>
    </location>
</feature>
<feature type="transmembrane region" description="Helical" evidence="8">
    <location>
        <begin position="352"/>
        <end position="375"/>
    </location>
</feature>
<keyword evidence="6 7" id="KW-0472">Membrane</keyword>
<comment type="similarity">
    <text evidence="2 7">Belongs to the purine-cytosine permease (2.A.39) family.</text>
</comment>
<dbReference type="InterPro" id="IPR001248">
    <property type="entry name" value="Pur-cyt_permease"/>
</dbReference>
<proteinExistence type="inferred from homology"/>
<feature type="transmembrane region" description="Helical" evidence="8">
    <location>
        <begin position="141"/>
        <end position="161"/>
    </location>
</feature>
<evidence type="ECO:0000313" key="10">
    <source>
        <dbReference type="Proteomes" id="UP001206128"/>
    </source>
</evidence>
<dbReference type="RefSeq" id="WP_253774967.1">
    <property type="nucleotide sequence ID" value="NZ_JAMTCK010000011.1"/>
</dbReference>
<evidence type="ECO:0000256" key="7">
    <source>
        <dbReference type="PIRNR" id="PIRNR002744"/>
    </source>
</evidence>
<evidence type="ECO:0000313" key="9">
    <source>
        <dbReference type="EMBL" id="MCP2167772.1"/>
    </source>
</evidence>
<dbReference type="PANTHER" id="PTHR31806:SF1">
    <property type="entry name" value="PURINE-CYTOSINE PERMEASE FCY2-RELATED"/>
    <property type="match status" value="1"/>
</dbReference>
<feature type="transmembrane region" description="Helical" evidence="8">
    <location>
        <begin position="59"/>
        <end position="79"/>
    </location>
</feature>
<evidence type="ECO:0000256" key="2">
    <source>
        <dbReference type="ARBA" id="ARBA00008974"/>
    </source>
</evidence>
<feature type="transmembrane region" description="Helical" evidence="8">
    <location>
        <begin position="437"/>
        <end position="454"/>
    </location>
</feature>
<dbReference type="Pfam" id="PF02133">
    <property type="entry name" value="Transp_cyt_pur"/>
    <property type="match status" value="1"/>
</dbReference>
<feature type="transmembrane region" description="Helical" evidence="8">
    <location>
        <begin position="284"/>
        <end position="306"/>
    </location>
</feature>
<dbReference type="AlphaFoldDB" id="A0AAE3GI16"/>
<dbReference type="EMBL" id="JAMTCK010000011">
    <property type="protein sequence ID" value="MCP2167772.1"/>
    <property type="molecule type" value="Genomic_DNA"/>
</dbReference>
<dbReference type="PIRSF" id="PIRSF002744">
    <property type="entry name" value="Pur-cyt_permease"/>
    <property type="match status" value="1"/>
</dbReference>
<organism evidence="9 10">
    <name type="scientific">Goodfellowiella coeruleoviolacea</name>
    <dbReference type="NCBI Taxonomy" id="334858"/>
    <lineage>
        <taxon>Bacteria</taxon>
        <taxon>Bacillati</taxon>
        <taxon>Actinomycetota</taxon>
        <taxon>Actinomycetes</taxon>
        <taxon>Pseudonocardiales</taxon>
        <taxon>Pseudonocardiaceae</taxon>
        <taxon>Goodfellowiella</taxon>
    </lineage>
</organism>
<keyword evidence="10" id="KW-1185">Reference proteome</keyword>
<dbReference type="GO" id="GO:0005886">
    <property type="term" value="C:plasma membrane"/>
    <property type="evidence" value="ECO:0007669"/>
    <property type="project" value="TreeGrafter"/>
</dbReference>